<comment type="caution">
    <text evidence="2">The sequence shown here is derived from an EMBL/GenBank/DDBJ whole genome shotgun (WGS) entry which is preliminary data.</text>
</comment>
<gene>
    <name evidence="2" type="ORF">HNR00_001166</name>
</gene>
<name>A0A840ZH17_9HYPH</name>
<reference evidence="2 3" key="1">
    <citation type="submission" date="2020-08" db="EMBL/GenBank/DDBJ databases">
        <title>Genomic Encyclopedia of Type Strains, Phase IV (KMG-IV): sequencing the most valuable type-strain genomes for metagenomic binning, comparative biology and taxonomic classification.</title>
        <authorList>
            <person name="Goeker M."/>
        </authorList>
    </citation>
    <scope>NUCLEOTIDE SEQUENCE [LARGE SCALE GENOMIC DNA]</scope>
    <source>
        <strain evidence="2 3">DSM 2163</strain>
    </source>
</reference>
<protein>
    <submittedName>
        <fullName evidence="2">Uncharacterized protein</fullName>
    </submittedName>
</protein>
<keyword evidence="1" id="KW-0472">Membrane</keyword>
<organism evidence="2 3">
    <name type="scientific">Methylorubrum rhodinum</name>
    <dbReference type="NCBI Taxonomy" id="29428"/>
    <lineage>
        <taxon>Bacteria</taxon>
        <taxon>Pseudomonadati</taxon>
        <taxon>Pseudomonadota</taxon>
        <taxon>Alphaproteobacteria</taxon>
        <taxon>Hyphomicrobiales</taxon>
        <taxon>Methylobacteriaceae</taxon>
        <taxon>Methylorubrum</taxon>
    </lineage>
</organism>
<dbReference type="AlphaFoldDB" id="A0A840ZH17"/>
<evidence type="ECO:0000313" key="2">
    <source>
        <dbReference type="EMBL" id="MBB5756468.1"/>
    </source>
</evidence>
<dbReference type="Proteomes" id="UP000583454">
    <property type="component" value="Unassembled WGS sequence"/>
</dbReference>
<sequence length="32" mass="3533">MPNRPMPIFLAGALAYDVLGFAVILLLWKGMN</sequence>
<feature type="transmembrane region" description="Helical" evidence="1">
    <location>
        <begin position="6"/>
        <end position="28"/>
    </location>
</feature>
<keyword evidence="3" id="KW-1185">Reference proteome</keyword>
<proteinExistence type="predicted"/>
<keyword evidence="1" id="KW-0812">Transmembrane</keyword>
<evidence type="ECO:0000256" key="1">
    <source>
        <dbReference type="SAM" id="Phobius"/>
    </source>
</evidence>
<dbReference type="EMBL" id="JACHOP010000003">
    <property type="protein sequence ID" value="MBB5756468.1"/>
    <property type="molecule type" value="Genomic_DNA"/>
</dbReference>
<accession>A0A840ZH17</accession>
<keyword evidence="1" id="KW-1133">Transmembrane helix</keyword>
<evidence type="ECO:0000313" key="3">
    <source>
        <dbReference type="Proteomes" id="UP000583454"/>
    </source>
</evidence>